<sequence>MRNAAPPPITENTDMSKDRVILSPVVRTQPASLPNCPTKCGSVTIPFPFGTTKSCSLDNTFLIDCNKTSSTSTDVPFLPQSNQSVLNISLDGELHVAWPIGSDCYAEKGKLVNQTYPGINMTHLQISPTGNKLIAVGCDTVGIFSAINFI</sequence>
<dbReference type="InterPro" id="IPR025287">
    <property type="entry name" value="WAK_GUB"/>
</dbReference>
<keyword evidence="6" id="KW-1185">Reference proteome</keyword>
<dbReference type="PaxDb" id="3880-AES95103"/>
<organism evidence="4 6">
    <name type="scientific">Medicago truncatula</name>
    <name type="common">Barrel medic</name>
    <name type="synonym">Medicago tribuloides</name>
    <dbReference type="NCBI Taxonomy" id="3880"/>
    <lineage>
        <taxon>Eukaryota</taxon>
        <taxon>Viridiplantae</taxon>
        <taxon>Streptophyta</taxon>
        <taxon>Embryophyta</taxon>
        <taxon>Tracheophyta</taxon>
        <taxon>Spermatophyta</taxon>
        <taxon>Magnoliopsida</taxon>
        <taxon>eudicotyledons</taxon>
        <taxon>Gunneridae</taxon>
        <taxon>Pentapetalae</taxon>
        <taxon>rosids</taxon>
        <taxon>fabids</taxon>
        <taxon>Fabales</taxon>
        <taxon>Fabaceae</taxon>
        <taxon>Papilionoideae</taxon>
        <taxon>50 kb inversion clade</taxon>
        <taxon>NPAAA clade</taxon>
        <taxon>Hologalegina</taxon>
        <taxon>IRL clade</taxon>
        <taxon>Trifolieae</taxon>
        <taxon>Medicago</taxon>
    </lineage>
</organism>
<reference evidence="4 6" key="2">
    <citation type="journal article" date="2014" name="BMC Genomics">
        <title>An improved genome release (version Mt4.0) for the model legume Medicago truncatula.</title>
        <authorList>
            <person name="Tang H."/>
            <person name="Krishnakumar V."/>
            <person name="Bidwell S."/>
            <person name="Rosen B."/>
            <person name="Chan A."/>
            <person name="Zhou S."/>
            <person name="Gentzbittel L."/>
            <person name="Childs K.L."/>
            <person name="Yandell M."/>
            <person name="Gundlach H."/>
            <person name="Mayer K.F."/>
            <person name="Schwartz D.C."/>
            <person name="Town C.D."/>
        </authorList>
    </citation>
    <scope>GENOME REANNOTATION</scope>
    <source>
        <strain evidence="5 6">cv. Jemalong A17</strain>
    </source>
</reference>
<evidence type="ECO:0000259" key="3">
    <source>
        <dbReference type="Pfam" id="PF13947"/>
    </source>
</evidence>
<keyword evidence="4" id="KW-0808">Transferase</keyword>
<dbReference type="HOGENOM" id="CLU_1743250_0_0_1"/>
<dbReference type="STRING" id="3880.G7JW55"/>
<dbReference type="Pfam" id="PF13947">
    <property type="entry name" value="GUB_WAK_bind"/>
    <property type="match status" value="1"/>
</dbReference>
<keyword evidence="2" id="KW-0732">Signal</keyword>
<dbReference type="EnsemblPlants" id="AES95103">
    <property type="protein sequence ID" value="AES95103"/>
    <property type="gene ID" value="MTR_5g021790"/>
</dbReference>
<reference evidence="5" key="3">
    <citation type="submission" date="2015-04" db="UniProtKB">
        <authorList>
            <consortium name="EnsemblPlants"/>
        </authorList>
    </citation>
    <scope>IDENTIFICATION</scope>
    <source>
        <strain evidence="5">cv. Jemalong A17</strain>
    </source>
</reference>
<evidence type="ECO:0000313" key="5">
    <source>
        <dbReference type="EnsemblPlants" id="AES95103"/>
    </source>
</evidence>
<evidence type="ECO:0000313" key="4">
    <source>
        <dbReference type="EMBL" id="AES95103.1"/>
    </source>
</evidence>
<comment type="subcellular location">
    <subcellularLocation>
        <location evidence="1">Membrane</location>
        <topology evidence="1">Single-pass membrane protein</topology>
    </subcellularLocation>
</comment>
<dbReference type="Proteomes" id="UP000002051">
    <property type="component" value="Chromosome 5"/>
</dbReference>
<dbReference type="PANTHER" id="PTHR33491">
    <property type="entry name" value="OSJNBA0016N04.9 PROTEIN"/>
    <property type="match status" value="1"/>
</dbReference>
<feature type="domain" description="Wall-associated receptor kinase galacturonan-binding" evidence="3">
    <location>
        <begin position="36"/>
        <end position="92"/>
    </location>
</feature>
<keyword evidence="4" id="KW-0418">Kinase</keyword>
<evidence type="ECO:0000256" key="2">
    <source>
        <dbReference type="ARBA" id="ARBA00022729"/>
    </source>
</evidence>
<evidence type="ECO:0000256" key="1">
    <source>
        <dbReference type="ARBA" id="ARBA00004167"/>
    </source>
</evidence>
<dbReference type="EMBL" id="CM001221">
    <property type="protein sequence ID" value="AES95103.1"/>
    <property type="molecule type" value="Genomic_DNA"/>
</dbReference>
<dbReference type="GO" id="GO:0030247">
    <property type="term" value="F:polysaccharide binding"/>
    <property type="evidence" value="ECO:0007669"/>
    <property type="project" value="InterPro"/>
</dbReference>
<accession>G7JW55</accession>
<name>G7JW55_MEDTR</name>
<proteinExistence type="predicted"/>
<keyword evidence="4" id="KW-0675">Receptor</keyword>
<dbReference type="OMA" id="GIREDCY"/>
<gene>
    <name evidence="4" type="ordered locus">MTR_5g021790</name>
</gene>
<dbReference type="GO" id="GO:0016301">
    <property type="term" value="F:kinase activity"/>
    <property type="evidence" value="ECO:0007669"/>
    <property type="project" value="UniProtKB-KW"/>
</dbReference>
<reference evidence="4 6" key="1">
    <citation type="journal article" date="2011" name="Nature">
        <title>The Medicago genome provides insight into the evolution of rhizobial symbioses.</title>
        <authorList>
            <person name="Young N.D."/>
            <person name="Debelle F."/>
            <person name="Oldroyd G.E."/>
            <person name="Geurts R."/>
            <person name="Cannon S.B."/>
            <person name="Udvardi M.K."/>
            <person name="Benedito V.A."/>
            <person name="Mayer K.F."/>
            <person name="Gouzy J."/>
            <person name="Schoof H."/>
            <person name="Van de Peer Y."/>
            <person name="Proost S."/>
            <person name="Cook D.R."/>
            <person name="Meyers B.C."/>
            <person name="Spannagl M."/>
            <person name="Cheung F."/>
            <person name="De Mita S."/>
            <person name="Krishnakumar V."/>
            <person name="Gundlach H."/>
            <person name="Zhou S."/>
            <person name="Mudge J."/>
            <person name="Bharti A.K."/>
            <person name="Murray J.D."/>
            <person name="Naoumkina M.A."/>
            <person name="Rosen B."/>
            <person name="Silverstein K.A."/>
            <person name="Tang H."/>
            <person name="Rombauts S."/>
            <person name="Zhao P.X."/>
            <person name="Zhou P."/>
            <person name="Barbe V."/>
            <person name="Bardou P."/>
            <person name="Bechner M."/>
            <person name="Bellec A."/>
            <person name="Berger A."/>
            <person name="Berges H."/>
            <person name="Bidwell S."/>
            <person name="Bisseling T."/>
            <person name="Choisne N."/>
            <person name="Couloux A."/>
            <person name="Denny R."/>
            <person name="Deshpande S."/>
            <person name="Dai X."/>
            <person name="Doyle J.J."/>
            <person name="Dudez A.M."/>
            <person name="Farmer A.D."/>
            <person name="Fouteau S."/>
            <person name="Franken C."/>
            <person name="Gibelin C."/>
            <person name="Gish J."/>
            <person name="Goldstein S."/>
            <person name="Gonzalez A.J."/>
            <person name="Green P.J."/>
            <person name="Hallab A."/>
            <person name="Hartog M."/>
            <person name="Hua A."/>
            <person name="Humphray S.J."/>
            <person name="Jeong D.H."/>
            <person name="Jing Y."/>
            <person name="Jocker A."/>
            <person name="Kenton S.M."/>
            <person name="Kim D.J."/>
            <person name="Klee K."/>
            <person name="Lai H."/>
            <person name="Lang C."/>
            <person name="Lin S."/>
            <person name="Macmil S.L."/>
            <person name="Magdelenat G."/>
            <person name="Matthews L."/>
            <person name="McCorrison J."/>
            <person name="Monaghan E.L."/>
            <person name="Mun J.H."/>
            <person name="Najar F.Z."/>
            <person name="Nicholson C."/>
            <person name="Noirot C."/>
            <person name="O'Bleness M."/>
            <person name="Paule C.R."/>
            <person name="Poulain J."/>
            <person name="Prion F."/>
            <person name="Qin B."/>
            <person name="Qu C."/>
            <person name="Retzel E.F."/>
            <person name="Riddle C."/>
            <person name="Sallet E."/>
            <person name="Samain S."/>
            <person name="Samson N."/>
            <person name="Sanders I."/>
            <person name="Saurat O."/>
            <person name="Scarpelli C."/>
            <person name="Schiex T."/>
            <person name="Segurens B."/>
            <person name="Severin A.J."/>
            <person name="Sherrier D.J."/>
            <person name="Shi R."/>
            <person name="Sims S."/>
            <person name="Singer S.R."/>
            <person name="Sinharoy S."/>
            <person name="Sterck L."/>
            <person name="Viollet A."/>
            <person name="Wang B.B."/>
            <person name="Wang K."/>
            <person name="Wang M."/>
            <person name="Wang X."/>
            <person name="Warfsmann J."/>
            <person name="Weissenbach J."/>
            <person name="White D.D."/>
            <person name="White J.D."/>
            <person name="Wiley G.B."/>
            <person name="Wincker P."/>
            <person name="Xing Y."/>
            <person name="Yang L."/>
            <person name="Yao Z."/>
            <person name="Ying F."/>
            <person name="Zhai J."/>
            <person name="Zhou L."/>
            <person name="Zuber A."/>
            <person name="Denarie J."/>
            <person name="Dixon R.A."/>
            <person name="May G.D."/>
            <person name="Schwartz D.C."/>
            <person name="Rogers J."/>
            <person name="Quetier F."/>
            <person name="Town C.D."/>
            <person name="Roe B.A."/>
        </authorList>
    </citation>
    <scope>NUCLEOTIDE SEQUENCE [LARGE SCALE GENOMIC DNA]</scope>
    <source>
        <strain evidence="4">A17</strain>
        <strain evidence="5 6">cv. Jemalong A17</strain>
    </source>
</reference>
<dbReference type="AlphaFoldDB" id="G7JW55"/>
<evidence type="ECO:0000313" key="6">
    <source>
        <dbReference type="Proteomes" id="UP000002051"/>
    </source>
</evidence>
<dbReference type="GO" id="GO:0016020">
    <property type="term" value="C:membrane"/>
    <property type="evidence" value="ECO:0007669"/>
    <property type="project" value="UniProtKB-SubCell"/>
</dbReference>
<protein>
    <submittedName>
        <fullName evidence="4">Wall-associated receptor kinase galacturonan-binding protein</fullName>
    </submittedName>
</protein>